<evidence type="ECO:0000313" key="4">
    <source>
        <dbReference type="Proteomes" id="UP000199452"/>
    </source>
</evidence>
<dbReference type="OrthoDB" id="199095at2"/>
<keyword evidence="3" id="KW-0808">Transferase</keyword>
<dbReference type="Pfam" id="PF00535">
    <property type="entry name" value="Glycos_transf_2"/>
    <property type="match status" value="1"/>
</dbReference>
<dbReference type="InterPro" id="IPR029044">
    <property type="entry name" value="Nucleotide-diphossugar_trans"/>
</dbReference>
<comment type="similarity">
    <text evidence="1">Belongs to the glycosyltransferase 2 family. WaaE/KdtX subfamily.</text>
</comment>
<proteinExistence type="inferred from homology"/>
<dbReference type="STRING" id="1640674.SAMN05216323_10208"/>
<dbReference type="PANTHER" id="PTHR43630:SF2">
    <property type="entry name" value="GLYCOSYLTRANSFERASE"/>
    <property type="match status" value="1"/>
</dbReference>
<evidence type="ECO:0000313" key="3">
    <source>
        <dbReference type="EMBL" id="SDC17667.1"/>
    </source>
</evidence>
<dbReference type="Proteomes" id="UP000199452">
    <property type="component" value="Unassembled WGS sequence"/>
</dbReference>
<keyword evidence="4" id="KW-1185">Reference proteome</keyword>
<dbReference type="SUPFAM" id="SSF53448">
    <property type="entry name" value="Nucleotide-diphospho-sugar transferases"/>
    <property type="match status" value="1"/>
</dbReference>
<dbReference type="RefSeq" id="WP_092437323.1">
    <property type="nucleotide sequence ID" value="NZ_FMYP01000020.1"/>
</dbReference>
<dbReference type="EMBL" id="FMYP01000020">
    <property type="protein sequence ID" value="SDC17667.1"/>
    <property type="molecule type" value="Genomic_DNA"/>
</dbReference>
<dbReference type="CDD" id="cd02511">
    <property type="entry name" value="Beta4Glucosyltransferase"/>
    <property type="match status" value="1"/>
</dbReference>
<evidence type="ECO:0000256" key="1">
    <source>
        <dbReference type="ARBA" id="ARBA00038494"/>
    </source>
</evidence>
<accession>A0A1G6JG54</accession>
<name>A0A1G6JG54_9BACT</name>
<dbReference type="PANTHER" id="PTHR43630">
    <property type="entry name" value="POLY-BETA-1,6-N-ACETYL-D-GLUCOSAMINE SYNTHASE"/>
    <property type="match status" value="1"/>
</dbReference>
<dbReference type="InterPro" id="IPR001173">
    <property type="entry name" value="Glyco_trans_2-like"/>
</dbReference>
<dbReference type="Gene3D" id="3.90.550.10">
    <property type="entry name" value="Spore Coat Polysaccharide Biosynthesis Protein SpsA, Chain A"/>
    <property type="match status" value="1"/>
</dbReference>
<evidence type="ECO:0000259" key="2">
    <source>
        <dbReference type="Pfam" id="PF00535"/>
    </source>
</evidence>
<reference evidence="3 4" key="1">
    <citation type="submission" date="2016-09" db="EMBL/GenBank/DDBJ databases">
        <authorList>
            <person name="Capua I."/>
            <person name="De Benedictis P."/>
            <person name="Joannis T."/>
            <person name="Lombin L.H."/>
            <person name="Cattoli G."/>
        </authorList>
    </citation>
    <scope>NUCLEOTIDE SEQUENCE [LARGE SCALE GENOMIC DNA]</scope>
    <source>
        <strain evidence="3 4">A7P-90m</strain>
    </source>
</reference>
<sequence length="255" mass="29265">MEVKISAVILTLNEEKNIERCITSVLGVVDDVVVVDSFSTDRTEEICSAMGVRFVKHKFEGYGAQKAWAIQQALYPVILSLDADEALSDDLRASVLEAKHHWDADGYSFNRLTSYCGQWINHCGWYPDIKLRLWDKYKGDWSSAVVHESVEMQEGAVVRHLKGDLLHYTTESIHQHMSVLLQYASMSAMKALKEGKRSSYFKILVSPRAKFVKLYFIKLGFLDGYYGYVIAKTTAFSTYLKYVYMLDIQRREIKN</sequence>
<organism evidence="3 4">
    <name type="scientific">Williamwhitmania taraxaci</name>
    <dbReference type="NCBI Taxonomy" id="1640674"/>
    <lineage>
        <taxon>Bacteria</taxon>
        <taxon>Pseudomonadati</taxon>
        <taxon>Bacteroidota</taxon>
        <taxon>Bacteroidia</taxon>
        <taxon>Bacteroidales</taxon>
        <taxon>Williamwhitmaniaceae</taxon>
        <taxon>Williamwhitmania</taxon>
    </lineage>
</organism>
<protein>
    <submittedName>
        <fullName evidence="3">(Heptosyl)LPS beta-1,4-glucosyltransferase</fullName>
    </submittedName>
</protein>
<dbReference type="AlphaFoldDB" id="A0A1G6JG54"/>
<dbReference type="GO" id="GO:0016740">
    <property type="term" value="F:transferase activity"/>
    <property type="evidence" value="ECO:0007669"/>
    <property type="project" value="UniProtKB-KW"/>
</dbReference>
<feature type="domain" description="Glycosyltransferase 2-like" evidence="2">
    <location>
        <begin position="6"/>
        <end position="117"/>
    </location>
</feature>
<gene>
    <name evidence="3" type="ORF">SAMN05216323_10208</name>
</gene>